<accession>A0A8J3C5B3</accession>
<dbReference type="Pfam" id="PF19319">
    <property type="entry name" value="DUF5919"/>
    <property type="match status" value="1"/>
</dbReference>
<evidence type="ECO:0000259" key="2">
    <source>
        <dbReference type="Pfam" id="PF19319"/>
    </source>
</evidence>
<organism evidence="3 4">
    <name type="scientific">Mangrovihabitans endophyticus</name>
    <dbReference type="NCBI Taxonomy" id="1751298"/>
    <lineage>
        <taxon>Bacteria</taxon>
        <taxon>Bacillati</taxon>
        <taxon>Actinomycetota</taxon>
        <taxon>Actinomycetes</taxon>
        <taxon>Micromonosporales</taxon>
        <taxon>Micromonosporaceae</taxon>
        <taxon>Mangrovihabitans</taxon>
    </lineage>
</organism>
<name>A0A8J3C5B3_9ACTN</name>
<dbReference type="RefSeq" id="WP_229716367.1">
    <property type="nucleotide sequence ID" value="NZ_BMMX01000083.1"/>
</dbReference>
<sequence length="117" mass="12858">MTSIRSPDSIRQRRSERAEQARTAQYADVDAVYPSRSAFTSTMPPHALFDGATDIRAAGLSLNLICQQYADTQLAHLVENGARLRLLFLDPAGRAIRQREDEEGHTAGHLGNGGQPR</sequence>
<evidence type="ECO:0000313" key="3">
    <source>
        <dbReference type="EMBL" id="GGL20800.1"/>
    </source>
</evidence>
<dbReference type="EMBL" id="BMMX01000083">
    <property type="protein sequence ID" value="GGL20800.1"/>
    <property type="molecule type" value="Genomic_DNA"/>
</dbReference>
<evidence type="ECO:0000256" key="1">
    <source>
        <dbReference type="SAM" id="MobiDB-lite"/>
    </source>
</evidence>
<dbReference type="InterPro" id="IPR045697">
    <property type="entry name" value="DUF5919"/>
</dbReference>
<feature type="domain" description="DUF5919" evidence="2">
    <location>
        <begin position="56"/>
        <end position="112"/>
    </location>
</feature>
<proteinExistence type="predicted"/>
<evidence type="ECO:0000313" key="4">
    <source>
        <dbReference type="Proteomes" id="UP000656042"/>
    </source>
</evidence>
<feature type="region of interest" description="Disordered" evidence="1">
    <location>
        <begin position="98"/>
        <end position="117"/>
    </location>
</feature>
<dbReference type="Proteomes" id="UP000656042">
    <property type="component" value="Unassembled WGS sequence"/>
</dbReference>
<feature type="compositionally biased region" description="Basic and acidic residues" evidence="1">
    <location>
        <begin position="8"/>
        <end position="20"/>
    </location>
</feature>
<gene>
    <name evidence="3" type="ORF">GCM10012284_64340</name>
</gene>
<reference evidence="3" key="2">
    <citation type="submission" date="2020-09" db="EMBL/GenBank/DDBJ databases">
        <authorList>
            <person name="Sun Q."/>
            <person name="Zhou Y."/>
        </authorList>
    </citation>
    <scope>NUCLEOTIDE SEQUENCE</scope>
    <source>
        <strain evidence="3">CGMCC 4.7299</strain>
    </source>
</reference>
<protein>
    <recommendedName>
        <fullName evidence="2">DUF5919 domain-containing protein</fullName>
    </recommendedName>
</protein>
<comment type="caution">
    <text evidence="3">The sequence shown here is derived from an EMBL/GenBank/DDBJ whole genome shotgun (WGS) entry which is preliminary data.</text>
</comment>
<keyword evidence="4" id="KW-1185">Reference proteome</keyword>
<feature type="region of interest" description="Disordered" evidence="1">
    <location>
        <begin position="1"/>
        <end position="24"/>
    </location>
</feature>
<reference evidence="3" key="1">
    <citation type="journal article" date="2014" name="Int. J. Syst. Evol. Microbiol.">
        <title>Complete genome sequence of Corynebacterium casei LMG S-19264T (=DSM 44701T), isolated from a smear-ripened cheese.</title>
        <authorList>
            <consortium name="US DOE Joint Genome Institute (JGI-PGF)"/>
            <person name="Walter F."/>
            <person name="Albersmeier A."/>
            <person name="Kalinowski J."/>
            <person name="Ruckert C."/>
        </authorList>
    </citation>
    <scope>NUCLEOTIDE SEQUENCE</scope>
    <source>
        <strain evidence="3">CGMCC 4.7299</strain>
    </source>
</reference>
<dbReference type="AlphaFoldDB" id="A0A8J3C5B3"/>